<feature type="transmembrane region" description="Helical" evidence="10">
    <location>
        <begin position="793"/>
        <end position="811"/>
    </location>
</feature>
<evidence type="ECO:0000256" key="8">
    <source>
        <dbReference type="ARBA" id="ARBA00023136"/>
    </source>
</evidence>
<feature type="transmembrane region" description="Helical" evidence="10">
    <location>
        <begin position="913"/>
        <end position="933"/>
    </location>
</feature>
<feature type="transmembrane region" description="Helical" evidence="10">
    <location>
        <begin position="488"/>
        <end position="505"/>
    </location>
</feature>
<feature type="transmembrane region" description="Helical" evidence="10">
    <location>
        <begin position="763"/>
        <end position="781"/>
    </location>
</feature>
<keyword evidence="12" id="KW-1185">Reference proteome</keyword>
<keyword evidence="7 10" id="KW-0443">Lipid metabolism</keyword>
<feature type="transmembrane region" description="Helical" evidence="10">
    <location>
        <begin position="1248"/>
        <end position="1269"/>
    </location>
</feature>
<comment type="subcellular location">
    <subcellularLocation>
        <location evidence="1">Membrane</location>
        <topology evidence="1">Multi-pass membrane protein</topology>
    </subcellularLocation>
</comment>
<gene>
    <name evidence="11" type="ORF">V1478_001098</name>
</gene>
<feature type="transmembrane region" description="Helical" evidence="10">
    <location>
        <begin position="1214"/>
        <end position="1232"/>
    </location>
</feature>
<keyword evidence="3 10" id="KW-0808">Transferase</keyword>
<feature type="transmembrane region" description="Helical" evidence="10">
    <location>
        <begin position="345"/>
        <end position="362"/>
    </location>
</feature>
<evidence type="ECO:0000256" key="9">
    <source>
        <dbReference type="ARBA" id="ARBA00023160"/>
    </source>
</evidence>
<comment type="caution">
    <text evidence="11">The sequence shown here is derived from an EMBL/GenBank/DDBJ whole genome shotgun (WGS) entry which is preliminary data.</text>
</comment>
<keyword evidence="8 10" id="KW-0472">Membrane</keyword>
<evidence type="ECO:0000256" key="6">
    <source>
        <dbReference type="ARBA" id="ARBA00022989"/>
    </source>
</evidence>
<dbReference type="GO" id="GO:0009922">
    <property type="term" value="F:fatty acid elongase activity"/>
    <property type="evidence" value="ECO:0007669"/>
    <property type="project" value="UniProtKB-EC"/>
</dbReference>
<evidence type="ECO:0000256" key="1">
    <source>
        <dbReference type="ARBA" id="ARBA00004141"/>
    </source>
</evidence>
<feature type="transmembrane region" description="Helical" evidence="10">
    <location>
        <begin position="399"/>
        <end position="421"/>
    </location>
</feature>
<dbReference type="EC" id="2.3.1.199" evidence="10"/>
<feature type="transmembrane region" description="Helical" evidence="10">
    <location>
        <begin position="1155"/>
        <end position="1178"/>
    </location>
</feature>
<feature type="transmembrane region" description="Helical" evidence="10">
    <location>
        <begin position="145"/>
        <end position="167"/>
    </location>
</feature>
<sequence>MIFTSPYPIISILFLYLSFVLVYGPWFMKNKKAYSLKTFIRYYDLFQIIANSLIAYKILKGGFSFSGLSTNCEPPSYKTDYASMQLVEGCHWMMYTKLFDLIETGIFVLRKKTRQISFLHLYHHVSTVTIGWILGRYYIDERTAFIPLMNCFVHIVMYTYYFLSTLGPNMQKIISQYKFILTTVQMVQFIIMLLFVWQMTSSSCDVAKIAAFVMFVEKVDSRTKLWPLVGTTFAVPTIILIYLLAIYLGTKYMSNRPAYSLKTFIYFYNIFQIIANSVIVYMYIDGGWYKDIFIYCIPITYSTDPASMKIVNAFWWTMIIKLFDFVETGIFVLRKKYRQVSFFHVYHHITTALISWLAIRYYAGGMVYFFPVVNCSIHVIMYTYYFLSSLGPEMQKLILPYKPILTITQMIQLMILMSHIIRALLPSCDMPKFPSNTLFSDPRAKDWVLFNPWIVIFVLFSYLYFVLVCGPRFMKNRQPYSLKTFIRYYNIFQILANSFIVYKLIKGGWFTTISIYCEPVVYGTDPDSMQIFCACWWAYLTKFVDLMETGIFVLRKKHRQISFLHLYHHISTVLISWIFGKYYAAGMGTFPPLVNCSVHAIMYSYYLLSTCGPSIRKVIHPYKFLLTITQMVQFVILICHCLQSLSPNCDIDNTPGIIMITNLWIFGKHYTIDMATFIPLVNCSVHVVMYTCYLLSTCSPSIQKVIHPYKFLLTIIQMIHELRIRFIVYKLIKGGWFTTISIYCEPIVYGTDPDSMQIFYACWWAYLTKFVDLMETGIFVLRKKHRQISFLHLYHHISTVLICWIFGKYYAAGMASFLPLVNCSVHVVMYTYYLLSTFGPSIRKVIHPYKFLLTITQMVQFVILICHCLQTLSPNCDIDKTPGVVMIINLLINFYLFYDFYKKTYVVKQMKQTNSFIVYKLIKSGWFTTISIYCKPAVYGTDPDSMQIFYACWWAYLTKFIDLMETGLFVLQKKHRQISFLHLYHHISTVLISWIFGKCYAAGMGTFPPLVNCSVHVVMYTYYLLSTFGPSIRKVIHPYKFLLTIIQMEKLYGQTKEVENTLFSDPRAKDWVLFNPWIVIFILFSYLYFVLVCGPRFMKNRQPYSLKTFIRYYNIFQILANSFIVYKLIKGGWFTTISIYCEPIVYGTDPDSMQIFYACWWAYLTKFVDLMETGIFVLRKKHRQISFLHLYHHISTVLICWIFGKYYAAGMASFLPLVNCSVHVVMYTYYLLSTCGPSIRKVIHPYKFLLTITQMVQFVILICHCLQTLSPNCDIDKTPGVSGWFTTISIYCEPIVYGTDPDSMQIFYACWWAYLTKFIDLMETGLFVLRKKHRQISFLHLYHNVPTVLIAWIFEKHYGGEMATFIPLTNCNVHIYYLKTNLFSDPRFEGYVLFYSWVVVSVIFLYLYFVLVSGPRFMKNRPPYSLKTFIRSYNVFQIAMNCFVVHKFIKGGWFTRISIFCEPAVFGTDPASMELFYAGYWTYFTKFIDLIETGIFVLRKKNRQISSLHLYHHVSTILISWIFVKHYTIEMATFIPLVNCSVHVVMYTYYLLSTFGPSIRKVIHPYKFLLTIIQMDDERVDNIVQFVILICHCLQSLSPNCDIDNTPGVIMITNLLINFYLFYDFYKKTYVVQQMKQSFSVLQHVYFFSLMLVDDMKNRLLK</sequence>
<feature type="transmembrane region" description="Helical" evidence="10">
    <location>
        <begin position="6"/>
        <end position="28"/>
    </location>
</feature>
<feature type="transmembrane region" description="Helical" evidence="10">
    <location>
        <begin position="851"/>
        <end position="872"/>
    </location>
</feature>
<feature type="transmembrane region" description="Helical" evidence="10">
    <location>
        <begin position="1306"/>
        <end position="1329"/>
    </location>
</feature>
<evidence type="ECO:0000256" key="2">
    <source>
        <dbReference type="ARBA" id="ARBA00022516"/>
    </source>
</evidence>
<dbReference type="Pfam" id="PF01151">
    <property type="entry name" value="ELO"/>
    <property type="match status" value="8"/>
</dbReference>
<evidence type="ECO:0000313" key="11">
    <source>
        <dbReference type="EMBL" id="KAL2740957.1"/>
    </source>
</evidence>
<name>A0ABD2C7E3_VESSQ</name>
<feature type="transmembrane region" description="Helical" evidence="10">
    <location>
        <begin position="620"/>
        <end position="638"/>
    </location>
</feature>
<feature type="transmembrane region" description="Helical" evidence="10">
    <location>
        <begin position="1336"/>
        <end position="1354"/>
    </location>
</feature>
<feature type="transmembrane region" description="Helical" evidence="10">
    <location>
        <begin position="529"/>
        <end position="554"/>
    </location>
</feature>
<organism evidence="11 12">
    <name type="scientific">Vespula squamosa</name>
    <name type="common">Southern yellow jacket</name>
    <name type="synonym">Wasp</name>
    <dbReference type="NCBI Taxonomy" id="30214"/>
    <lineage>
        <taxon>Eukaryota</taxon>
        <taxon>Metazoa</taxon>
        <taxon>Ecdysozoa</taxon>
        <taxon>Arthropoda</taxon>
        <taxon>Hexapoda</taxon>
        <taxon>Insecta</taxon>
        <taxon>Pterygota</taxon>
        <taxon>Neoptera</taxon>
        <taxon>Endopterygota</taxon>
        <taxon>Hymenoptera</taxon>
        <taxon>Apocrita</taxon>
        <taxon>Aculeata</taxon>
        <taxon>Vespoidea</taxon>
        <taxon>Vespidae</taxon>
        <taxon>Vespinae</taxon>
        <taxon>Vespula</taxon>
    </lineage>
</organism>
<feature type="transmembrane region" description="Helical" evidence="10">
    <location>
        <begin position="590"/>
        <end position="608"/>
    </location>
</feature>
<reference evidence="11 12" key="1">
    <citation type="journal article" date="2024" name="Ann. Entomol. Soc. Am.">
        <title>Genomic analyses of the southern and eastern yellowjacket wasps (Hymenoptera: Vespidae) reveal evolutionary signatures of social life.</title>
        <authorList>
            <person name="Catto M.A."/>
            <person name="Caine P.B."/>
            <person name="Orr S.E."/>
            <person name="Hunt B.G."/>
            <person name="Goodisman M.A.D."/>
        </authorList>
    </citation>
    <scope>NUCLEOTIDE SEQUENCE [LARGE SCALE GENOMIC DNA]</scope>
    <source>
        <strain evidence="11">233</strain>
        <tissue evidence="11">Head and thorax</tissue>
    </source>
</reference>
<feature type="transmembrane region" description="Helical" evidence="10">
    <location>
        <begin position="1432"/>
        <end position="1449"/>
    </location>
</feature>
<evidence type="ECO:0000256" key="10">
    <source>
        <dbReference type="RuleBase" id="RU361115"/>
    </source>
</evidence>
<feature type="transmembrane region" description="Helical" evidence="10">
    <location>
        <begin position="1392"/>
        <end position="1411"/>
    </location>
</feature>
<dbReference type="GO" id="GO:0016020">
    <property type="term" value="C:membrane"/>
    <property type="evidence" value="ECO:0007669"/>
    <property type="project" value="UniProtKB-SubCell"/>
</dbReference>
<feature type="transmembrane region" description="Helical" evidence="10">
    <location>
        <begin position="817"/>
        <end position="839"/>
    </location>
</feature>
<comment type="catalytic activity">
    <reaction evidence="10">
        <text>a very-long-chain acyl-CoA + malonyl-CoA + H(+) = a very-long-chain 3-oxoacyl-CoA + CO2 + CoA</text>
        <dbReference type="Rhea" id="RHEA:32727"/>
        <dbReference type="ChEBI" id="CHEBI:15378"/>
        <dbReference type="ChEBI" id="CHEBI:16526"/>
        <dbReference type="ChEBI" id="CHEBI:57287"/>
        <dbReference type="ChEBI" id="CHEBI:57384"/>
        <dbReference type="ChEBI" id="CHEBI:90725"/>
        <dbReference type="ChEBI" id="CHEBI:90736"/>
        <dbReference type="EC" id="2.3.1.199"/>
    </reaction>
</comment>
<feature type="transmembrane region" description="Helical" evidence="10">
    <location>
        <begin position="1071"/>
        <end position="1091"/>
    </location>
</feature>
<feature type="transmembrane region" description="Helical" evidence="10">
    <location>
        <begin position="313"/>
        <end position="333"/>
    </location>
</feature>
<feature type="transmembrane region" description="Helical" evidence="10">
    <location>
        <begin position="179"/>
        <end position="197"/>
    </location>
</feature>
<feature type="transmembrane region" description="Helical" evidence="10">
    <location>
        <begin position="447"/>
        <end position="467"/>
    </location>
</feature>
<feature type="transmembrane region" description="Helical" evidence="10">
    <location>
        <begin position="953"/>
        <end position="971"/>
    </location>
</feature>
<dbReference type="GO" id="GO:0006633">
    <property type="term" value="P:fatty acid biosynthetic process"/>
    <property type="evidence" value="ECO:0007669"/>
    <property type="project" value="UniProtKB-KW"/>
</dbReference>
<dbReference type="Proteomes" id="UP001607302">
    <property type="component" value="Unassembled WGS sequence"/>
</dbReference>
<feature type="transmembrane region" description="Helical" evidence="10">
    <location>
        <begin position="566"/>
        <end position="584"/>
    </location>
</feature>
<feature type="transmembrane region" description="Helical" evidence="10">
    <location>
        <begin position="983"/>
        <end position="1003"/>
    </location>
</feature>
<evidence type="ECO:0000256" key="3">
    <source>
        <dbReference type="ARBA" id="ARBA00022679"/>
    </source>
</evidence>
<feature type="transmembrane region" description="Helical" evidence="10">
    <location>
        <begin position="1534"/>
        <end position="1552"/>
    </location>
</feature>
<feature type="transmembrane region" description="Helical" evidence="10">
    <location>
        <begin position="121"/>
        <end position="139"/>
    </location>
</feature>
<feature type="transmembrane region" description="Helical" evidence="10">
    <location>
        <begin position="1480"/>
        <end position="1498"/>
    </location>
</feature>
<evidence type="ECO:0000256" key="5">
    <source>
        <dbReference type="ARBA" id="ARBA00022832"/>
    </source>
</evidence>
<keyword evidence="6 10" id="KW-1133">Transmembrane helix</keyword>
<feature type="transmembrane region" description="Helical" evidence="10">
    <location>
        <begin position="884"/>
        <end position="901"/>
    </location>
</feature>
<dbReference type="PANTHER" id="PTHR11157">
    <property type="entry name" value="FATTY ACID ACYL TRANSFERASE-RELATED"/>
    <property type="match status" value="1"/>
</dbReference>
<evidence type="ECO:0000313" key="12">
    <source>
        <dbReference type="Proteomes" id="UP001607302"/>
    </source>
</evidence>
<keyword evidence="4 10" id="KW-0812">Transmembrane</keyword>
<comment type="similarity">
    <text evidence="10">Belongs to the ELO family.</text>
</comment>
<protein>
    <recommendedName>
        <fullName evidence="10">Elongation of very long chain fatty acids protein</fullName>
        <ecNumber evidence="10">2.3.1.199</ecNumber>
    </recommendedName>
    <alternativeName>
        <fullName evidence="10">Very-long-chain 3-oxoacyl-CoA synthase</fullName>
    </alternativeName>
</protein>
<accession>A0ABD2C7E3</accession>
<feature type="transmembrane region" description="Helical" evidence="10">
    <location>
        <begin position="265"/>
        <end position="284"/>
    </location>
</feature>
<keyword evidence="2 10" id="KW-0444">Lipid biosynthesis</keyword>
<feature type="transmembrane region" description="Helical" evidence="10">
    <location>
        <begin position="1510"/>
        <end position="1528"/>
    </location>
</feature>
<dbReference type="EMBL" id="JAUDFV010000020">
    <property type="protein sequence ID" value="KAL2740957.1"/>
    <property type="molecule type" value="Genomic_DNA"/>
</dbReference>
<evidence type="ECO:0000256" key="4">
    <source>
        <dbReference type="ARBA" id="ARBA00022692"/>
    </source>
</evidence>
<feature type="transmembrane region" description="Helical" evidence="10">
    <location>
        <begin position="368"/>
        <end position="387"/>
    </location>
</feature>
<keyword evidence="9 10" id="KW-0275">Fatty acid biosynthesis</keyword>
<dbReference type="InterPro" id="IPR002076">
    <property type="entry name" value="ELO_fam"/>
</dbReference>
<feature type="transmembrane region" description="Helical" evidence="10">
    <location>
        <begin position="1190"/>
        <end position="1208"/>
    </location>
</feature>
<dbReference type="PANTHER" id="PTHR11157:SF113">
    <property type="entry name" value="ELONGATION OF VERY LONG CHAIN FATTY ACIDS PROTEIN"/>
    <property type="match status" value="1"/>
</dbReference>
<comment type="caution">
    <text evidence="10">Lacks conserved residue(s) required for the propagation of feature annotation.</text>
</comment>
<feature type="transmembrane region" description="Helical" evidence="10">
    <location>
        <begin position="225"/>
        <end position="245"/>
    </location>
</feature>
<evidence type="ECO:0000256" key="7">
    <source>
        <dbReference type="ARBA" id="ARBA00023098"/>
    </source>
</evidence>
<keyword evidence="5 10" id="KW-0276">Fatty acid metabolism</keyword>
<feature type="transmembrane region" description="Helical" evidence="10">
    <location>
        <begin position="1112"/>
        <end position="1129"/>
    </location>
</feature>
<proteinExistence type="inferred from homology"/>